<dbReference type="AlphaFoldDB" id="A0A8J2U6G3"/>
<gene>
    <name evidence="3" type="ORF">GCM10011511_00880</name>
</gene>
<accession>A0A8J2U6G3</accession>
<keyword evidence="4" id="KW-1185">Reference proteome</keyword>
<evidence type="ECO:0000259" key="2">
    <source>
        <dbReference type="SMART" id="SM00287"/>
    </source>
</evidence>
<reference evidence="3" key="1">
    <citation type="journal article" date="2014" name="Int. J. Syst. Evol. Microbiol.">
        <title>Complete genome sequence of Corynebacterium casei LMG S-19264T (=DSM 44701T), isolated from a smear-ripened cheese.</title>
        <authorList>
            <consortium name="US DOE Joint Genome Institute (JGI-PGF)"/>
            <person name="Walter F."/>
            <person name="Albersmeier A."/>
            <person name="Kalinowski J."/>
            <person name="Ruckert C."/>
        </authorList>
    </citation>
    <scope>NUCLEOTIDE SEQUENCE</scope>
    <source>
        <strain evidence="3">CGMCC 1.15448</strain>
    </source>
</reference>
<dbReference type="Proteomes" id="UP000607559">
    <property type="component" value="Unassembled WGS sequence"/>
</dbReference>
<reference evidence="3" key="2">
    <citation type="submission" date="2020-09" db="EMBL/GenBank/DDBJ databases">
        <authorList>
            <person name="Sun Q."/>
            <person name="Zhou Y."/>
        </authorList>
    </citation>
    <scope>NUCLEOTIDE SEQUENCE</scope>
    <source>
        <strain evidence="3">CGMCC 1.15448</strain>
    </source>
</reference>
<dbReference type="Gene3D" id="2.30.30.40">
    <property type="entry name" value="SH3 Domains"/>
    <property type="match status" value="1"/>
</dbReference>
<dbReference type="Pfam" id="PF14020">
    <property type="entry name" value="DUF4236"/>
    <property type="match status" value="1"/>
</dbReference>
<feature type="domain" description="SH3b" evidence="2">
    <location>
        <begin position="139"/>
        <end position="205"/>
    </location>
</feature>
<dbReference type="SMART" id="SM00287">
    <property type="entry name" value="SH3b"/>
    <property type="match status" value="1"/>
</dbReference>
<comment type="caution">
    <text evidence="3">The sequence shown here is derived from an EMBL/GenBank/DDBJ whole genome shotgun (WGS) entry which is preliminary data.</text>
</comment>
<dbReference type="RefSeq" id="WP_229688818.1">
    <property type="nucleotide sequence ID" value="NZ_BMJC01000001.1"/>
</dbReference>
<evidence type="ECO:0000256" key="1">
    <source>
        <dbReference type="SAM" id="Phobius"/>
    </source>
</evidence>
<feature type="transmembrane region" description="Helical" evidence="1">
    <location>
        <begin position="223"/>
        <end position="242"/>
    </location>
</feature>
<organism evidence="3 4">
    <name type="scientific">Puia dinghuensis</name>
    <dbReference type="NCBI Taxonomy" id="1792502"/>
    <lineage>
        <taxon>Bacteria</taxon>
        <taxon>Pseudomonadati</taxon>
        <taxon>Bacteroidota</taxon>
        <taxon>Chitinophagia</taxon>
        <taxon>Chitinophagales</taxon>
        <taxon>Chitinophagaceae</taxon>
        <taxon>Puia</taxon>
    </lineage>
</organism>
<evidence type="ECO:0000313" key="3">
    <source>
        <dbReference type="EMBL" id="GGA81759.1"/>
    </source>
</evidence>
<protein>
    <recommendedName>
        <fullName evidence="2">SH3b domain-containing protein</fullName>
    </recommendedName>
</protein>
<sequence>MSFNFRKSIKFGPGRLTFSKSGVSYSIGTKGARITTGPRGTYVTLGLHGLYYRQRITSTIKYRPPTVPGYDELTEPLLHTITSEAIDQLTDSDSKAFVEELNAKTNRISYFRWFCLFPATLFLICLFVYFSQDSYTEEKTTYFIAVDSLNKVNVRQNPNKNGNIIGSADNKQYYAIIDTLGKGWSKIKFGDTVGYIAKQYSRIDSIKTPIHTYARFETNKRDLISLSIIGAAFFIYIGIVFYKQDKQRLLVEIYYEIDDHIKEVYDKFLRNFTELLASQKVWQYLHAERTSDYKHHAGAGKLITRISIKRVSTNHKPAPFFRTNIPVPNIKLRNSDLYFFPERLIIKRDKQFAAIFYKHLRIDCADIIFIEDEPVASDAQVVDYTWRFLNKNGTPDRRFNNNRRLPKCLYSQYHINSGTGVNEIITTSKQGAFNEFAHIVKAIAKLQQYYAAH</sequence>
<keyword evidence="1" id="KW-0812">Transmembrane</keyword>
<dbReference type="Pfam" id="PF08239">
    <property type="entry name" value="SH3_3"/>
    <property type="match status" value="1"/>
</dbReference>
<proteinExistence type="predicted"/>
<name>A0A8J2U6G3_9BACT</name>
<dbReference type="EMBL" id="BMJC01000001">
    <property type="protein sequence ID" value="GGA81759.1"/>
    <property type="molecule type" value="Genomic_DNA"/>
</dbReference>
<evidence type="ECO:0000313" key="4">
    <source>
        <dbReference type="Proteomes" id="UP000607559"/>
    </source>
</evidence>
<dbReference type="InterPro" id="IPR003646">
    <property type="entry name" value="SH3-like_bac-type"/>
</dbReference>
<dbReference type="InterPro" id="IPR025330">
    <property type="entry name" value="DUF4236"/>
</dbReference>
<keyword evidence="1" id="KW-1133">Transmembrane helix</keyword>
<keyword evidence="1" id="KW-0472">Membrane</keyword>
<feature type="transmembrane region" description="Helical" evidence="1">
    <location>
        <begin position="110"/>
        <end position="130"/>
    </location>
</feature>